<accession>A0ABU6WMK7</accession>
<dbReference type="Proteomes" id="UP001341840">
    <property type="component" value="Unassembled WGS sequence"/>
</dbReference>
<reference evidence="2 3" key="1">
    <citation type="journal article" date="2023" name="Plants (Basel)">
        <title>Bridging the Gap: Combining Genomics and Transcriptomics Approaches to Understand Stylosanthes scabra, an Orphan Legume from the Brazilian Caatinga.</title>
        <authorList>
            <person name="Ferreira-Neto J.R.C."/>
            <person name="da Silva M.D."/>
            <person name="Binneck E."/>
            <person name="de Melo N.F."/>
            <person name="da Silva R.H."/>
            <person name="de Melo A.L.T.M."/>
            <person name="Pandolfi V."/>
            <person name="Bustamante F.O."/>
            <person name="Brasileiro-Vidal A.C."/>
            <person name="Benko-Iseppon A.M."/>
        </authorList>
    </citation>
    <scope>NUCLEOTIDE SEQUENCE [LARGE SCALE GENOMIC DNA]</scope>
    <source>
        <tissue evidence="2">Leaves</tissue>
    </source>
</reference>
<comment type="caution">
    <text evidence="2">The sequence shown here is derived from an EMBL/GenBank/DDBJ whole genome shotgun (WGS) entry which is preliminary data.</text>
</comment>
<feature type="non-terminal residue" evidence="2">
    <location>
        <position position="1"/>
    </location>
</feature>
<gene>
    <name evidence="2" type="ORF">PIB30_067661</name>
</gene>
<protein>
    <submittedName>
        <fullName evidence="2">Uncharacterized protein</fullName>
    </submittedName>
</protein>
<feature type="compositionally biased region" description="Polar residues" evidence="1">
    <location>
        <begin position="26"/>
        <end position="38"/>
    </location>
</feature>
<name>A0ABU6WMK7_9FABA</name>
<evidence type="ECO:0000256" key="1">
    <source>
        <dbReference type="SAM" id="MobiDB-lite"/>
    </source>
</evidence>
<feature type="region of interest" description="Disordered" evidence="1">
    <location>
        <begin position="20"/>
        <end position="39"/>
    </location>
</feature>
<evidence type="ECO:0000313" key="3">
    <source>
        <dbReference type="Proteomes" id="UP001341840"/>
    </source>
</evidence>
<evidence type="ECO:0000313" key="2">
    <source>
        <dbReference type="EMBL" id="MED6186539.1"/>
    </source>
</evidence>
<dbReference type="EMBL" id="JASCZI010181953">
    <property type="protein sequence ID" value="MED6186539.1"/>
    <property type="molecule type" value="Genomic_DNA"/>
</dbReference>
<sequence>QGLGIESPLFSHNAKTQKRGTLAVLPSSNRSRQPPTTTVRPRWCRPLRVVVVLCRRHPRAVAEPRPATTVFSFSPSVLFPLNRLHCRRVAAVPSPLLTGLQALQMLSRSISITHEEDIC</sequence>
<organism evidence="2 3">
    <name type="scientific">Stylosanthes scabra</name>
    <dbReference type="NCBI Taxonomy" id="79078"/>
    <lineage>
        <taxon>Eukaryota</taxon>
        <taxon>Viridiplantae</taxon>
        <taxon>Streptophyta</taxon>
        <taxon>Embryophyta</taxon>
        <taxon>Tracheophyta</taxon>
        <taxon>Spermatophyta</taxon>
        <taxon>Magnoliopsida</taxon>
        <taxon>eudicotyledons</taxon>
        <taxon>Gunneridae</taxon>
        <taxon>Pentapetalae</taxon>
        <taxon>rosids</taxon>
        <taxon>fabids</taxon>
        <taxon>Fabales</taxon>
        <taxon>Fabaceae</taxon>
        <taxon>Papilionoideae</taxon>
        <taxon>50 kb inversion clade</taxon>
        <taxon>dalbergioids sensu lato</taxon>
        <taxon>Dalbergieae</taxon>
        <taxon>Pterocarpus clade</taxon>
        <taxon>Stylosanthes</taxon>
    </lineage>
</organism>
<proteinExistence type="predicted"/>
<keyword evidence="3" id="KW-1185">Reference proteome</keyword>